<evidence type="ECO:0000256" key="10">
    <source>
        <dbReference type="SAM" id="Phobius"/>
    </source>
</evidence>
<evidence type="ECO:0000256" key="3">
    <source>
        <dbReference type="ARBA" id="ARBA00022475"/>
    </source>
</evidence>
<evidence type="ECO:0000256" key="8">
    <source>
        <dbReference type="ARBA" id="ARBA00023136"/>
    </source>
</evidence>
<keyword evidence="5" id="KW-0997">Cell inner membrane</keyword>
<proteinExistence type="predicted"/>
<gene>
    <name evidence="11" type="primary">gspH</name>
    <name evidence="11" type="ORF">IMW75_12870</name>
</gene>
<keyword evidence="7 10" id="KW-1133">Transmembrane helix</keyword>
<feature type="transmembrane region" description="Helical" evidence="10">
    <location>
        <begin position="12"/>
        <end position="31"/>
    </location>
</feature>
<dbReference type="InterPro" id="IPR012902">
    <property type="entry name" value="N_methyl_site"/>
</dbReference>
<dbReference type="NCBIfam" id="TIGR02532">
    <property type="entry name" value="IV_pilin_GFxxxE"/>
    <property type="match status" value="1"/>
</dbReference>
<dbReference type="Gene3D" id="3.55.40.10">
    <property type="entry name" value="minor pseudopilin epsh domain"/>
    <property type="match status" value="1"/>
</dbReference>
<reference evidence="11 12" key="1">
    <citation type="journal article" date="2021" name="Int. J. Syst. Evol. Microbiol.">
        <title>Pseudomonas piscium sp. nov., Pseudomonas pisciculturae sp. nov., Pseudomonas mucoides sp. nov. and Pseudomonas neuropathica sp. nov. isolated from rainbow trout.</title>
        <authorList>
            <person name="Duman M."/>
            <person name="Mulet M."/>
            <person name="Altun S."/>
            <person name="Saticioglu I.B."/>
            <person name="Gomila M."/>
            <person name="Lalucat J."/>
            <person name="Garcia-Valdes E."/>
        </authorList>
    </citation>
    <scope>NUCLEOTIDE SEQUENCE [LARGE SCALE GENOMIC DNA]</scope>
    <source>
        <strain evidence="11 12">LMG 28632</strain>
    </source>
</reference>
<evidence type="ECO:0000313" key="11">
    <source>
        <dbReference type="EMBL" id="MBN3966164.1"/>
    </source>
</evidence>
<evidence type="ECO:0000256" key="9">
    <source>
        <dbReference type="ARBA" id="ARBA00030775"/>
    </source>
</evidence>
<dbReference type="RefSeq" id="WP_205892802.1">
    <property type="nucleotide sequence ID" value="NZ_JADEVO010000015.1"/>
</dbReference>
<comment type="subcellular location">
    <subcellularLocation>
        <location evidence="1">Cell inner membrane</location>
        <topology evidence="1">Single-pass membrane protein</topology>
    </subcellularLocation>
</comment>
<evidence type="ECO:0000256" key="5">
    <source>
        <dbReference type="ARBA" id="ARBA00022519"/>
    </source>
</evidence>
<dbReference type="NCBIfam" id="TIGR01708">
    <property type="entry name" value="typeII_sec_gspH"/>
    <property type="match status" value="1"/>
</dbReference>
<dbReference type="EMBL" id="JADEVO010000015">
    <property type="protein sequence ID" value="MBN3966164.1"/>
    <property type="molecule type" value="Genomic_DNA"/>
</dbReference>
<keyword evidence="3" id="KW-1003">Cell membrane</keyword>
<keyword evidence="12" id="KW-1185">Reference proteome</keyword>
<evidence type="ECO:0000256" key="4">
    <source>
        <dbReference type="ARBA" id="ARBA00022481"/>
    </source>
</evidence>
<sequence>MGPSRARGFTLLEVLLVILVIALFSGLVGMLNPDSGTQQVRREGERLRGLLQLLREQAVLTNREYGLRFEPDGYAVQRLEEHGRWAPNQEFARQTLAPNLSLRLETTDLLDHPYQGHDLPQLLVLSSDETTPFTLWLEYRGQPLLSLSSDGIQEPLLEPVD</sequence>
<name>A0ABS3AHB3_9PSED</name>
<dbReference type="InterPro" id="IPR049875">
    <property type="entry name" value="TypeII_GspH"/>
</dbReference>
<dbReference type="Pfam" id="PF07963">
    <property type="entry name" value="N_methyl"/>
    <property type="match status" value="1"/>
</dbReference>
<evidence type="ECO:0000313" key="12">
    <source>
        <dbReference type="Proteomes" id="UP000772591"/>
    </source>
</evidence>
<evidence type="ECO:0000256" key="2">
    <source>
        <dbReference type="ARBA" id="ARBA00021549"/>
    </source>
</evidence>
<dbReference type="InterPro" id="IPR002416">
    <property type="entry name" value="T2SS_protein-GspH"/>
</dbReference>
<accession>A0ABS3AHB3</accession>
<dbReference type="PROSITE" id="PS00409">
    <property type="entry name" value="PROKAR_NTER_METHYL"/>
    <property type="match status" value="1"/>
</dbReference>
<dbReference type="PRINTS" id="PR00885">
    <property type="entry name" value="BCTERIALGSPH"/>
</dbReference>
<evidence type="ECO:0000256" key="1">
    <source>
        <dbReference type="ARBA" id="ARBA00004377"/>
    </source>
</evidence>
<protein>
    <recommendedName>
        <fullName evidence="2">Type II secretion system protein H</fullName>
    </recommendedName>
    <alternativeName>
        <fullName evidence="9">General secretion pathway protein H</fullName>
    </alternativeName>
</protein>
<dbReference type="Proteomes" id="UP000772591">
    <property type="component" value="Unassembled WGS sequence"/>
</dbReference>
<keyword evidence="4" id="KW-0488">Methylation</keyword>
<organism evidence="11 12">
    <name type="scientific">Pseudomonas gregormendelii</name>
    <dbReference type="NCBI Taxonomy" id="1628277"/>
    <lineage>
        <taxon>Bacteria</taxon>
        <taxon>Pseudomonadati</taxon>
        <taxon>Pseudomonadota</taxon>
        <taxon>Gammaproteobacteria</taxon>
        <taxon>Pseudomonadales</taxon>
        <taxon>Pseudomonadaceae</taxon>
        <taxon>Pseudomonas</taxon>
    </lineage>
</organism>
<dbReference type="SUPFAM" id="SSF54523">
    <property type="entry name" value="Pili subunits"/>
    <property type="match status" value="1"/>
</dbReference>
<comment type="caution">
    <text evidence="11">The sequence shown here is derived from an EMBL/GenBank/DDBJ whole genome shotgun (WGS) entry which is preliminary data.</text>
</comment>
<keyword evidence="6 10" id="KW-0812">Transmembrane</keyword>
<evidence type="ECO:0000256" key="6">
    <source>
        <dbReference type="ARBA" id="ARBA00022692"/>
    </source>
</evidence>
<keyword evidence="8 10" id="KW-0472">Membrane</keyword>
<evidence type="ECO:0000256" key="7">
    <source>
        <dbReference type="ARBA" id="ARBA00022989"/>
    </source>
</evidence>
<dbReference type="InterPro" id="IPR045584">
    <property type="entry name" value="Pilin-like"/>
</dbReference>